<feature type="chain" id="PRO_5014992717" evidence="2">
    <location>
        <begin position="20"/>
        <end position="90"/>
    </location>
</feature>
<feature type="signal peptide" evidence="2">
    <location>
        <begin position="1"/>
        <end position="19"/>
    </location>
</feature>
<dbReference type="AlphaFoldDB" id="A0A2M4B4Y4"/>
<name>A0A2M4B4Y4_9DIPT</name>
<feature type="region of interest" description="Disordered" evidence="1">
    <location>
        <begin position="67"/>
        <end position="90"/>
    </location>
</feature>
<sequence length="90" mass="9484">MSGLFSTAWISAIVPQALWMYCRVKNSSFGYFPSAAPACSSFGLSSSAASLQGNRKINDFTGFGTMSSSSSSMPKMSTMLQSGETPSFAI</sequence>
<keyword evidence="2" id="KW-0732">Signal</keyword>
<organism evidence="3">
    <name type="scientific">Anopheles triannulatus</name>
    <dbReference type="NCBI Taxonomy" id="58253"/>
    <lineage>
        <taxon>Eukaryota</taxon>
        <taxon>Metazoa</taxon>
        <taxon>Ecdysozoa</taxon>
        <taxon>Arthropoda</taxon>
        <taxon>Hexapoda</taxon>
        <taxon>Insecta</taxon>
        <taxon>Pterygota</taxon>
        <taxon>Neoptera</taxon>
        <taxon>Endopterygota</taxon>
        <taxon>Diptera</taxon>
        <taxon>Nematocera</taxon>
        <taxon>Culicoidea</taxon>
        <taxon>Culicidae</taxon>
        <taxon>Anophelinae</taxon>
        <taxon>Anopheles</taxon>
    </lineage>
</organism>
<evidence type="ECO:0000313" key="3">
    <source>
        <dbReference type="EMBL" id="MBW48081.1"/>
    </source>
</evidence>
<feature type="compositionally biased region" description="Low complexity" evidence="1">
    <location>
        <begin position="67"/>
        <end position="79"/>
    </location>
</feature>
<evidence type="ECO:0000256" key="1">
    <source>
        <dbReference type="SAM" id="MobiDB-lite"/>
    </source>
</evidence>
<reference evidence="3" key="1">
    <citation type="submission" date="2018-01" db="EMBL/GenBank/DDBJ databases">
        <title>An insight into the sialome of Amazonian anophelines.</title>
        <authorList>
            <person name="Ribeiro J.M."/>
            <person name="Scarpassa V."/>
            <person name="Calvo E."/>
        </authorList>
    </citation>
    <scope>NUCLEOTIDE SEQUENCE</scope>
    <source>
        <tissue evidence="3">Salivary glands</tissue>
    </source>
</reference>
<protein>
    <submittedName>
        <fullName evidence="3">Putative secreted protein</fullName>
    </submittedName>
</protein>
<feature type="compositionally biased region" description="Polar residues" evidence="1">
    <location>
        <begin position="80"/>
        <end position="90"/>
    </location>
</feature>
<proteinExistence type="predicted"/>
<accession>A0A2M4B4Y4</accession>
<evidence type="ECO:0000256" key="2">
    <source>
        <dbReference type="SAM" id="SignalP"/>
    </source>
</evidence>
<dbReference type="EMBL" id="GGFK01014760">
    <property type="protein sequence ID" value="MBW48081.1"/>
    <property type="molecule type" value="Transcribed_RNA"/>
</dbReference>